<dbReference type="Pfam" id="PF00005">
    <property type="entry name" value="ABC_tran"/>
    <property type="match status" value="1"/>
</dbReference>
<dbReference type="GO" id="GO:0016887">
    <property type="term" value="F:ATP hydrolysis activity"/>
    <property type="evidence" value="ECO:0007669"/>
    <property type="project" value="InterPro"/>
</dbReference>
<evidence type="ECO:0000256" key="3">
    <source>
        <dbReference type="ARBA" id="ARBA00022840"/>
    </source>
</evidence>
<dbReference type="Proteomes" id="UP000231203">
    <property type="component" value="Unassembled WGS sequence"/>
</dbReference>
<dbReference type="InterPro" id="IPR027417">
    <property type="entry name" value="P-loop_NTPase"/>
</dbReference>
<dbReference type="GO" id="GO:0043190">
    <property type="term" value="C:ATP-binding cassette (ABC) transporter complex"/>
    <property type="evidence" value="ECO:0007669"/>
    <property type="project" value="TreeGrafter"/>
</dbReference>
<sequence>MKITNVKTPDLNIPLFEASFGQFWCILGQNRSGIDTFFSLFSQSQAKIPDAEICLPKEMGIFSFSEQQEVFEQELKNDDTDFMDRLDPGTLARTFIHNPDKYADMIRAFGMDHVLDQGYRQLSTGQTRKLLLLSKITSGSQWLLIQSPFDGLDKAGCRQLDLALDHCRVCGMGILAFVYDPADISAGATHIAVIENGFMSLKGSRREIFPRLFELQGQANFSADINNLKLSKTAFSQSPVPGETPHTKELVRLENGHAEYSGKSVFSHLDLCITPGGHTLVSGPNGCGKSTLLQVITGDHPACYRNRLWIFGNRRGSGESIWELKKRMGIVSTDLHRNYRVAGSVLDCVISGLYDTIGLYQLPGYEDKKKAIAWLERTGLVDKAKVPFRTLSYADQRLALIARALIKLPDLLVLDEPTHGLDRANRNAVLDFLSQVATEKLSTILYVSHRKDEFKDFFVSHIRMGN</sequence>
<dbReference type="EMBL" id="PDTI01000045">
    <property type="protein sequence ID" value="PIE62427.1"/>
    <property type="molecule type" value="Genomic_DNA"/>
</dbReference>
<name>A0A2G6MQR5_9BACT</name>
<dbReference type="InterPro" id="IPR003439">
    <property type="entry name" value="ABC_transporter-like_ATP-bd"/>
</dbReference>
<dbReference type="GO" id="GO:0042626">
    <property type="term" value="F:ATPase-coupled transmembrane transporter activity"/>
    <property type="evidence" value="ECO:0007669"/>
    <property type="project" value="TreeGrafter"/>
</dbReference>
<evidence type="ECO:0000256" key="1">
    <source>
        <dbReference type="ARBA" id="ARBA00022448"/>
    </source>
</evidence>
<dbReference type="GO" id="GO:0005524">
    <property type="term" value="F:ATP binding"/>
    <property type="evidence" value="ECO:0007669"/>
    <property type="project" value="UniProtKB-KW"/>
</dbReference>
<dbReference type="SMART" id="SM00382">
    <property type="entry name" value="AAA"/>
    <property type="match status" value="1"/>
</dbReference>
<reference evidence="5 6" key="1">
    <citation type="submission" date="2017-10" db="EMBL/GenBank/DDBJ databases">
        <title>Novel microbial diversity and functional potential in the marine mammal oral microbiome.</title>
        <authorList>
            <person name="Dudek N.K."/>
            <person name="Sun C.L."/>
            <person name="Burstein D."/>
            <person name="Kantor R.S."/>
            <person name="Aliaga Goltsman D.S."/>
            <person name="Bik E.M."/>
            <person name="Thomas B.C."/>
            <person name="Banfield J.F."/>
            <person name="Relman D.A."/>
        </authorList>
    </citation>
    <scope>NUCLEOTIDE SEQUENCE [LARGE SCALE GENOMIC DNA]</scope>
    <source>
        <strain evidence="5">DOLJORAL78_47_202</strain>
    </source>
</reference>
<dbReference type="PANTHER" id="PTHR43553">
    <property type="entry name" value="HEAVY METAL TRANSPORTER"/>
    <property type="match status" value="1"/>
</dbReference>
<dbReference type="Gene3D" id="3.40.50.300">
    <property type="entry name" value="P-loop containing nucleotide triphosphate hydrolases"/>
    <property type="match status" value="2"/>
</dbReference>
<dbReference type="InterPro" id="IPR003593">
    <property type="entry name" value="AAA+_ATPase"/>
</dbReference>
<dbReference type="SUPFAM" id="SSF52540">
    <property type="entry name" value="P-loop containing nucleoside triphosphate hydrolases"/>
    <property type="match status" value="2"/>
</dbReference>
<keyword evidence="3" id="KW-0067">ATP-binding</keyword>
<keyword evidence="2" id="KW-0547">Nucleotide-binding</keyword>
<dbReference type="PANTHER" id="PTHR43553:SF3">
    <property type="entry name" value="ABC TRANSPORTER ATP-BINDING PROTEIN MODF"/>
    <property type="match status" value="1"/>
</dbReference>
<protein>
    <submittedName>
        <fullName evidence="5">ABC transporter</fullName>
    </submittedName>
</protein>
<comment type="caution">
    <text evidence="5">The sequence shown here is derived from an EMBL/GenBank/DDBJ whole genome shotgun (WGS) entry which is preliminary data.</text>
</comment>
<gene>
    <name evidence="5" type="ORF">CSA25_05210</name>
</gene>
<proteinExistence type="predicted"/>
<organism evidence="5 6">
    <name type="scientific">Desulfobacter postgatei</name>
    <dbReference type="NCBI Taxonomy" id="2293"/>
    <lineage>
        <taxon>Bacteria</taxon>
        <taxon>Pseudomonadati</taxon>
        <taxon>Thermodesulfobacteriota</taxon>
        <taxon>Desulfobacteria</taxon>
        <taxon>Desulfobacterales</taxon>
        <taxon>Desulfobacteraceae</taxon>
        <taxon>Desulfobacter</taxon>
    </lineage>
</organism>
<dbReference type="PROSITE" id="PS50893">
    <property type="entry name" value="ABC_TRANSPORTER_2"/>
    <property type="match status" value="1"/>
</dbReference>
<keyword evidence="1" id="KW-0813">Transport</keyword>
<evidence type="ECO:0000313" key="6">
    <source>
        <dbReference type="Proteomes" id="UP000231203"/>
    </source>
</evidence>
<dbReference type="AlphaFoldDB" id="A0A2G6MQR5"/>
<evidence type="ECO:0000259" key="4">
    <source>
        <dbReference type="PROSITE" id="PS50893"/>
    </source>
</evidence>
<accession>A0A2G6MQR5</accession>
<feature type="domain" description="ABC transporter" evidence="4">
    <location>
        <begin position="251"/>
        <end position="462"/>
    </location>
</feature>
<dbReference type="InterPro" id="IPR050095">
    <property type="entry name" value="ECF_ABC_transporter_ATP-bd"/>
</dbReference>
<evidence type="ECO:0000313" key="5">
    <source>
        <dbReference type="EMBL" id="PIE62427.1"/>
    </source>
</evidence>
<evidence type="ECO:0000256" key="2">
    <source>
        <dbReference type="ARBA" id="ARBA00022741"/>
    </source>
</evidence>